<dbReference type="InterPro" id="IPR018720">
    <property type="entry name" value="DUF2249"/>
</dbReference>
<reference evidence="2 3" key="1">
    <citation type="submission" date="2020-05" db="EMBL/GenBank/DDBJ databases">
        <title>Aquincola sp. isolate from soil.</title>
        <authorList>
            <person name="Han J."/>
            <person name="Kim D.-U."/>
        </authorList>
    </citation>
    <scope>NUCLEOTIDE SEQUENCE [LARGE SCALE GENOMIC DNA]</scope>
    <source>
        <strain evidence="2 3">S2</strain>
    </source>
</reference>
<name>A0ABX2EQY1_9BURK</name>
<accession>A0ABX2EQY1</accession>
<organism evidence="2 3">
    <name type="scientific">Pseudaquabacterium terrae</name>
    <dbReference type="NCBI Taxonomy" id="2732868"/>
    <lineage>
        <taxon>Bacteria</taxon>
        <taxon>Pseudomonadati</taxon>
        <taxon>Pseudomonadota</taxon>
        <taxon>Betaproteobacteria</taxon>
        <taxon>Burkholderiales</taxon>
        <taxon>Sphaerotilaceae</taxon>
        <taxon>Pseudaquabacterium</taxon>
    </lineage>
</organism>
<dbReference type="Proteomes" id="UP000737171">
    <property type="component" value="Unassembled WGS sequence"/>
</dbReference>
<proteinExistence type="predicted"/>
<protein>
    <submittedName>
        <fullName evidence="2">DUF2249 domain-containing protein</fullName>
    </submittedName>
</protein>
<dbReference type="Pfam" id="PF10006">
    <property type="entry name" value="DUF2249"/>
    <property type="match status" value="1"/>
</dbReference>
<dbReference type="EMBL" id="JABRWJ010000010">
    <property type="protein sequence ID" value="NRF71008.1"/>
    <property type="molecule type" value="Genomic_DNA"/>
</dbReference>
<comment type="caution">
    <text evidence="2">The sequence shown here is derived from an EMBL/GenBank/DDBJ whole genome shotgun (WGS) entry which is preliminary data.</text>
</comment>
<evidence type="ECO:0000259" key="1">
    <source>
        <dbReference type="Pfam" id="PF10006"/>
    </source>
</evidence>
<sequence>MALATYGTKIDLREIPVRDRHALVFNTYRLLESGQTMELVIEQDPETLFHQFQERHPGGFGWDTLQRGPQAWRVRIMRIKPTRADGCGCECCCS</sequence>
<feature type="domain" description="DUF2249" evidence="1">
    <location>
        <begin position="10"/>
        <end position="77"/>
    </location>
</feature>
<evidence type="ECO:0000313" key="2">
    <source>
        <dbReference type="EMBL" id="NRF71008.1"/>
    </source>
</evidence>
<evidence type="ECO:0000313" key="3">
    <source>
        <dbReference type="Proteomes" id="UP000737171"/>
    </source>
</evidence>
<dbReference type="RefSeq" id="WP_173131313.1">
    <property type="nucleotide sequence ID" value="NZ_JABRWJ010000010.1"/>
</dbReference>
<keyword evidence="3" id="KW-1185">Reference proteome</keyword>
<gene>
    <name evidence="2" type="ORF">HLB44_28785</name>
</gene>